<sequence>MTESTASDTSNHYRTIDQAPDSSITQHGEIPTPSTVLKADFSITLLSESTSTLNASIQRLMDTIHATPGLSIRGPIRLPRDGKIHSRRVDIKSIQEKQLRTIAEQSGIELSEDAGEKKIQSNGVVVIFDIE</sequence>
<protein>
    <submittedName>
        <fullName evidence="2">Uncharacterized protein</fullName>
    </submittedName>
</protein>
<keyword evidence="3" id="KW-1185">Reference proteome</keyword>
<comment type="caution">
    <text evidence="2">The sequence shown here is derived from an EMBL/GenBank/DDBJ whole genome shotgun (WGS) entry which is preliminary data.</text>
</comment>
<dbReference type="EMBL" id="JAAAID010003293">
    <property type="protein sequence ID" value="KAF9999042.1"/>
    <property type="molecule type" value="Genomic_DNA"/>
</dbReference>
<proteinExistence type="predicted"/>
<feature type="compositionally biased region" description="Polar residues" evidence="1">
    <location>
        <begin position="1"/>
        <end position="13"/>
    </location>
</feature>
<evidence type="ECO:0000256" key="1">
    <source>
        <dbReference type="SAM" id="MobiDB-lite"/>
    </source>
</evidence>
<organism evidence="2 3">
    <name type="scientific">Entomortierella chlamydospora</name>
    <dbReference type="NCBI Taxonomy" id="101097"/>
    <lineage>
        <taxon>Eukaryota</taxon>
        <taxon>Fungi</taxon>
        <taxon>Fungi incertae sedis</taxon>
        <taxon>Mucoromycota</taxon>
        <taxon>Mortierellomycotina</taxon>
        <taxon>Mortierellomycetes</taxon>
        <taxon>Mortierellales</taxon>
        <taxon>Mortierellaceae</taxon>
        <taxon>Entomortierella</taxon>
    </lineage>
</organism>
<evidence type="ECO:0000313" key="3">
    <source>
        <dbReference type="Proteomes" id="UP000703661"/>
    </source>
</evidence>
<dbReference type="AlphaFoldDB" id="A0A9P6MH98"/>
<feature type="region of interest" description="Disordered" evidence="1">
    <location>
        <begin position="1"/>
        <end position="31"/>
    </location>
</feature>
<dbReference type="InterPro" id="IPR036838">
    <property type="entry name" value="Ribosomal_uS10_dom_sf"/>
</dbReference>
<accession>A0A9P6MH98</accession>
<reference evidence="2" key="1">
    <citation type="journal article" date="2020" name="Fungal Divers.">
        <title>Resolving the Mortierellaceae phylogeny through synthesis of multi-gene phylogenetics and phylogenomics.</title>
        <authorList>
            <person name="Vandepol N."/>
            <person name="Liber J."/>
            <person name="Desiro A."/>
            <person name="Na H."/>
            <person name="Kennedy M."/>
            <person name="Barry K."/>
            <person name="Grigoriev I.V."/>
            <person name="Miller A.N."/>
            <person name="O'Donnell K."/>
            <person name="Stajich J.E."/>
            <person name="Bonito G."/>
        </authorList>
    </citation>
    <scope>NUCLEOTIDE SEQUENCE</scope>
    <source>
        <strain evidence="2">NRRL 2769</strain>
    </source>
</reference>
<dbReference type="Gene3D" id="3.30.70.600">
    <property type="entry name" value="Ribosomal protein S10 domain"/>
    <property type="match status" value="1"/>
</dbReference>
<gene>
    <name evidence="2" type="ORF">BGZ80_006650</name>
</gene>
<dbReference type="Proteomes" id="UP000703661">
    <property type="component" value="Unassembled WGS sequence"/>
</dbReference>
<name>A0A9P6MH98_9FUNG</name>
<evidence type="ECO:0000313" key="2">
    <source>
        <dbReference type="EMBL" id="KAF9999042.1"/>
    </source>
</evidence>